<evidence type="ECO:0000256" key="1">
    <source>
        <dbReference type="PIRSR" id="PIRSR605502-1"/>
    </source>
</evidence>
<keyword evidence="3" id="KW-1185">Reference proteome</keyword>
<feature type="binding site" evidence="1">
    <location>
        <position position="377"/>
    </location>
    <ligand>
        <name>Mg(2+)</name>
        <dbReference type="ChEBI" id="CHEBI:18420"/>
        <label>1</label>
    </ligand>
</feature>
<feature type="binding site" evidence="1">
    <location>
        <position position="375"/>
    </location>
    <ligand>
        <name>Mg(2+)</name>
        <dbReference type="ChEBI" id="CHEBI:18420"/>
        <label>1</label>
    </ligand>
</feature>
<evidence type="ECO:0000313" key="2">
    <source>
        <dbReference type="EMBL" id="NYE73813.1"/>
    </source>
</evidence>
<accession>A0A7Y9LEG5</accession>
<keyword evidence="2" id="KW-0378">Hydrolase</keyword>
<dbReference type="SUPFAM" id="SSF101478">
    <property type="entry name" value="ADP-ribosylglycohydrolase"/>
    <property type="match status" value="1"/>
</dbReference>
<dbReference type="InterPro" id="IPR036705">
    <property type="entry name" value="Ribosyl_crysJ1_sf"/>
</dbReference>
<sequence length="436" mass="48336">MHDPLSAVDLVHDELDQARETGHLVDDLDQRFAELDPQDTEALERLYFEVVTAKRRLDWPYWEPELLPGILRSLPDDPASKPPTGAVLADKINGGWLGRIAGCNLGKPVENGDHWTTAHLRDYLQRAEAWPLRDYVPVLDPMPEEFRLLPNWTETTRGRVNGSARDDDIDYPILGLHLLERHGNALTPELVADGWLHLLPYAQTYTAERAAYRNLLSRVPIDRVSLTRNPYREWIGALIRGDIFGWTHPGDPRAALTLAYQDASLSHVANGVYGELWSAALVASAFTASTVREAFDRSLKSVPPQSRLYETLTAVQDLRDDGATWDEAIAQIQQRWGHYSWVHTINNAAIIAAGLLWGEEDFAATVGFTVQGGWDTDSNGATAGSVAGVVLGAKALPSHFVEPLQDRTRSALFGFDNSVISDLAARTVKLVDTLRG</sequence>
<protein>
    <submittedName>
        <fullName evidence="2">ADP-ribosylglycohydrolase</fullName>
    </submittedName>
</protein>
<dbReference type="InterPro" id="IPR005502">
    <property type="entry name" value="Ribosyl_crysJ1"/>
</dbReference>
<feature type="binding site" evidence="1">
    <location>
        <position position="378"/>
    </location>
    <ligand>
        <name>Mg(2+)</name>
        <dbReference type="ChEBI" id="CHEBI:18420"/>
        <label>1</label>
    </ligand>
</feature>
<dbReference type="AlphaFoldDB" id="A0A7Y9LEG5"/>
<dbReference type="Proteomes" id="UP000569914">
    <property type="component" value="Unassembled WGS sequence"/>
</dbReference>
<comment type="cofactor">
    <cofactor evidence="1">
        <name>Mg(2+)</name>
        <dbReference type="ChEBI" id="CHEBI:18420"/>
    </cofactor>
    <text evidence="1">Binds 2 magnesium ions per subunit.</text>
</comment>
<organism evidence="2 3">
    <name type="scientific">Microlunatus parietis</name>
    <dbReference type="NCBI Taxonomy" id="682979"/>
    <lineage>
        <taxon>Bacteria</taxon>
        <taxon>Bacillati</taxon>
        <taxon>Actinomycetota</taxon>
        <taxon>Actinomycetes</taxon>
        <taxon>Propionibacteriales</taxon>
        <taxon>Propionibacteriaceae</taxon>
        <taxon>Microlunatus</taxon>
    </lineage>
</organism>
<dbReference type="Gene3D" id="1.10.4080.10">
    <property type="entry name" value="ADP-ribosylation/Crystallin J1"/>
    <property type="match status" value="1"/>
</dbReference>
<dbReference type="GO" id="GO:0016787">
    <property type="term" value="F:hydrolase activity"/>
    <property type="evidence" value="ECO:0007669"/>
    <property type="project" value="UniProtKB-KW"/>
</dbReference>
<dbReference type="GO" id="GO:0046872">
    <property type="term" value="F:metal ion binding"/>
    <property type="evidence" value="ECO:0007669"/>
    <property type="project" value="UniProtKB-KW"/>
</dbReference>
<name>A0A7Y9LEG5_9ACTN</name>
<reference evidence="2 3" key="1">
    <citation type="submission" date="2020-07" db="EMBL/GenBank/DDBJ databases">
        <title>Sequencing the genomes of 1000 actinobacteria strains.</title>
        <authorList>
            <person name="Klenk H.-P."/>
        </authorList>
    </citation>
    <scope>NUCLEOTIDE SEQUENCE [LARGE SCALE GENOMIC DNA]</scope>
    <source>
        <strain evidence="2 3">DSM 22083</strain>
    </source>
</reference>
<dbReference type="RefSeq" id="WP_179755596.1">
    <property type="nucleotide sequence ID" value="NZ_JACCBU010000001.1"/>
</dbReference>
<dbReference type="EMBL" id="JACCBU010000001">
    <property type="protein sequence ID" value="NYE73813.1"/>
    <property type="molecule type" value="Genomic_DNA"/>
</dbReference>
<dbReference type="Pfam" id="PF03747">
    <property type="entry name" value="ADP_ribosyl_GH"/>
    <property type="match status" value="1"/>
</dbReference>
<keyword evidence="1" id="KW-0479">Metal-binding</keyword>
<proteinExistence type="predicted"/>
<keyword evidence="1" id="KW-0460">Magnesium</keyword>
<evidence type="ECO:0000313" key="3">
    <source>
        <dbReference type="Proteomes" id="UP000569914"/>
    </source>
</evidence>
<comment type="caution">
    <text evidence="2">The sequence shown here is derived from an EMBL/GenBank/DDBJ whole genome shotgun (WGS) entry which is preliminary data.</text>
</comment>
<gene>
    <name evidence="2" type="ORF">BKA15_005142</name>
</gene>